<dbReference type="Gene3D" id="3.90.470.20">
    <property type="entry name" value="4'-phosphopantetheinyl transferase domain"/>
    <property type="match status" value="1"/>
</dbReference>
<evidence type="ECO:0000259" key="2">
    <source>
        <dbReference type="Pfam" id="PF01648"/>
    </source>
</evidence>
<dbReference type="GO" id="GO:0008897">
    <property type="term" value="F:holo-[acyl-carrier-protein] synthase activity"/>
    <property type="evidence" value="ECO:0007669"/>
    <property type="project" value="InterPro"/>
</dbReference>
<proteinExistence type="predicted"/>
<dbReference type="InterPro" id="IPR008278">
    <property type="entry name" value="4-PPantetheinyl_Trfase_dom"/>
</dbReference>
<dbReference type="Proteomes" id="UP000319663">
    <property type="component" value="Unassembled WGS sequence"/>
</dbReference>
<comment type="caution">
    <text evidence="3">The sequence shown here is derived from an EMBL/GenBank/DDBJ whole genome shotgun (WGS) entry which is preliminary data.</text>
</comment>
<accession>A0A507QKU8</accession>
<dbReference type="AlphaFoldDB" id="A0A507QKU8"/>
<evidence type="ECO:0000256" key="1">
    <source>
        <dbReference type="ARBA" id="ARBA00022679"/>
    </source>
</evidence>
<dbReference type="SUPFAM" id="SSF56214">
    <property type="entry name" value="4'-phosphopantetheinyl transferase"/>
    <property type="match status" value="1"/>
</dbReference>
<evidence type="ECO:0000313" key="3">
    <source>
        <dbReference type="EMBL" id="TQB67734.1"/>
    </source>
</evidence>
<keyword evidence="1" id="KW-0808">Transferase</keyword>
<name>A0A507QKU8_MONPU</name>
<dbReference type="InterPro" id="IPR037143">
    <property type="entry name" value="4-PPantetheinyl_Trfase_dom_sf"/>
</dbReference>
<protein>
    <recommendedName>
        <fullName evidence="2">4'-phosphopantetheinyl transferase domain-containing protein</fullName>
    </recommendedName>
</protein>
<keyword evidence="4" id="KW-1185">Reference proteome</keyword>
<sequence length="172" mass="19125">MIKPFPYPLNIGTDIVHLPRITRLLTHRPNYLNRFTRRILCDSEQEDFRTRFRITNINTNEYSNHNVVSVSPDMIRWLAGRFAAKEAAKKAAPLGAAGVGWKDVLVRVPRDDEDNSGVALGSGRPEIVYLDRPMTGDAQWVQAEARGAKGRVGKLSISHDGDYVVATVLAVG</sequence>
<feature type="domain" description="4'-phosphopantetheinyl transferase" evidence="2">
    <location>
        <begin position="11"/>
        <end position="114"/>
    </location>
</feature>
<dbReference type="Pfam" id="PF01648">
    <property type="entry name" value="ACPS"/>
    <property type="match status" value="1"/>
</dbReference>
<organism evidence="3 4">
    <name type="scientific">Monascus purpureus</name>
    <name type="common">Red mold</name>
    <name type="synonym">Monascus anka</name>
    <dbReference type="NCBI Taxonomy" id="5098"/>
    <lineage>
        <taxon>Eukaryota</taxon>
        <taxon>Fungi</taxon>
        <taxon>Dikarya</taxon>
        <taxon>Ascomycota</taxon>
        <taxon>Pezizomycotina</taxon>
        <taxon>Eurotiomycetes</taxon>
        <taxon>Eurotiomycetidae</taxon>
        <taxon>Eurotiales</taxon>
        <taxon>Aspergillaceae</taxon>
        <taxon>Monascus</taxon>
    </lineage>
</organism>
<gene>
    <name evidence="3" type="ORF">MPDQ_004834</name>
</gene>
<dbReference type="STRING" id="5098.A0A507QKU8"/>
<dbReference type="EMBL" id="VIFY01000317">
    <property type="protein sequence ID" value="TQB67734.1"/>
    <property type="molecule type" value="Genomic_DNA"/>
</dbReference>
<dbReference type="OrthoDB" id="15433at2759"/>
<dbReference type="GO" id="GO:0000287">
    <property type="term" value="F:magnesium ion binding"/>
    <property type="evidence" value="ECO:0007669"/>
    <property type="project" value="InterPro"/>
</dbReference>
<reference evidence="3 4" key="1">
    <citation type="submission" date="2019-06" db="EMBL/GenBank/DDBJ databases">
        <title>Wine fermentation using esterase from Monascus purpureus.</title>
        <authorList>
            <person name="Geng C."/>
            <person name="Zhang Y."/>
        </authorList>
    </citation>
    <scope>NUCLEOTIDE SEQUENCE [LARGE SCALE GENOMIC DNA]</scope>
    <source>
        <strain evidence="3">HQ1</strain>
    </source>
</reference>
<evidence type="ECO:0000313" key="4">
    <source>
        <dbReference type="Proteomes" id="UP000319663"/>
    </source>
</evidence>